<organism evidence="2 3">
    <name type="scientific">Pholiota conissans</name>
    <dbReference type="NCBI Taxonomy" id="109636"/>
    <lineage>
        <taxon>Eukaryota</taxon>
        <taxon>Fungi</taxon>
        <taxon>Dikarya</taxon>
        <taxon>Basidiomycota</taxon>
        <taxon>Agaricomycotina</taxon>
        <taxon>Agaricomycetes</taxon>
        <taxon>Agaricomycetidae</taxon>
        <taxon>Agaricales</taxon>
        <taxon>Agaricineae</taxon>
        <taxon>Strophariaceae</taxon>
        <taxon>Pholiota</taxon>
    </lineage>
</organism>
<dbReference type="Gene3D" id="1.20.930.20">
    <property type="entry name" value="Adaptor protein Cbl, N-terminal domain"/>
    <property type="match status" value="1"/>
</dbReference>
<proteinExistence type="predicted"/>
<dbReference type="GO" id="GO:0007166">
    <property type="term" value="P:cell surface receptor signaling pathway"/>
    <property type="evidence" value="ECO:0007669"/>
    <property type="project" value="InterPro"/>
</dbReference>
<dbReference type="InterPro" id="IPR059179">
    <property type="entry name" value="MLKL-like_MCAfunc"/>
</dbReference>
<feature type="region of interest" description="Disordered" evidence="1">
    <location>
        <begin position="191"/>
        <end position="221"/>
    </location>
</feature>
<protein>
    <submittedName>
        <fullName evidence="2">Uncharacterized protein</fullName>
    </submittedName>
</protein>
<keyword evidence="3" id="KW-1185">Reference proteome</keyword>
<evidence type="ECO:0000256" key="1">
    <source>
        <dbReference type="SAM" id="MobiDB-lite"/>
    </source>
</evidence>
<dbReference type="InterPro" id="IPR036537">
    <property type="entry name" value="Adaptor_Cbl_N_dom_sf"/>
</dbReference>
<accession>A0A9P6CS85</accession>
<dbReference type="CDD" id="cd21037">
    <property type="entry name" value="MLKL_NTD"/>
    <property type="match status" value="1"/>
</dbReference>
<evidence type="ECO:0000313" key="3">
    <source>
        <dbReference type="Proteomes" id="UP000807469"/>
    </source>
</evidence>
<name>A0A9P6CS85_9AGAR</name>
<gene>
    <name evidence="2" type="ORF">BDN70DRAFT_881640</name>
</gene>
<evidence type="ECO:0000313" key="2">
    <source>
        <dbReference type="EMBL" id="KAF9477007.1"/>
    </source>
</evidence>
<dbReference type="OrthoDB" id="192148at2759"/>
<comment type="caution">
    <text evidence="2">The sequence shown here is derived from an EMBL/GenBank/DDBJ whole genome shotgun (WGS) entry which is preliminary data.</text>
</comment>
<reference evidence="2" key="1">
    <citation type="submission" date="2020-11" db="EMBL/GenBank/DDBJ databases">
        <authorList>
            <consortium name="DOE Joint Genome Institute"/>
            <person name="Ahrendt S."/>
            <person name="Riley R."/>
            <person name="Andreopoulos W."/>
            <person name="Labutti K."/>
            <person name="Pangilinan J."/>
            <person name="Ruiz-Duenas F.J."/>
            <person name="Barrasa J.M."/>
            <person name="Sanchez-Garcia M."/>
            <person name="Camarero S."/>
            <person name="Miyauchi S."/>
            <person name="Serrano A."/>
            <person name="Linde D."/>
            <person name="Babiker R."/>
            <person name="Drula E."/>
            <person name="Ayuso-Fernandez I."/>
            <person name="Pacheco R."/>
            <person name="Padilla G."/>
            <person name="Ferreira P."/>
            <person name="Barriuso J."/>
            <person name="Kellner H."/>
            <person name="Castanera R."/>
            <person name="Alfaro M."/>
            <person name="Ramirez L."/>
            <person name="Pisabarro A.G."/>
            <person name="Kuo A."/>
            <person name="Tritt A."/>
            <person name="Lipzen A."/>
            <person name="He G."/>
            <person name="Yan M."/>
            <person name="Ng V."/>
            <person name="Cullen D."/>
            <person name="Martin F."/>
            <person name="Rosso M.-N."/>
            <person name="Henrissat B."/>
            <person name="Hibbett D."/>
            <person name="Martinez A.T."/>
            <person name="Grigoriev I.V."/>
        </authorList>
    </citation>
    <scope>NUCLEOTIDE SEQUENCE</scope>
    <source>
        <strain evidence="2">CIRM-BRFM 674</strain>
    </source>
</reference>
<dbReference type="AlphaFoldDB" id="A0A9P6CS85"/>
<sequence>MASKASSKPKPGSVSWSDAGLQSGMTLLTLVQEAAQYAPIPYLQQAAGSVLLIVNTIATVKNNKEDFERLANDAVSIMAVIWRAYQISNRKEDWPPRALRDVILNFKLTLESIVEFAEVRQSRKWITRAFQKSLDAQHIAEYRETLTVAVQTFQVASDLNVNEMLYEVLEKQNKLMDQMQANASNLLNWQNNTGVNNPPLGHHHEGRPDNAYPYQPSPGPSIGYVSSSQQMPMTFSNIQYSGISFGNGGVNVTNGR</sequence>
<dbReference type="EMBL" id="MU155274">
    <property type="protein sequence ID" value="KAF9477007.1"/>
    <property type="molecule type" value="Genomic_DNA"/>
</dbReference>
<dbReference type="Proteomes" id="UP000807469">
    <property type="component" value="Unassembled WGS sequence"/>
</dbReference>